<gene>
    <name evidence="2" type="primary">LOC123396212</name>
</gene>
<dbReference type="Gramene" id="HORVU.MOREX.r2.5HG0404970.1">
    <property type="protein sequence ID" value="HORVU.MOREX.r2.5HG0404970.1"/>
    <property type="gene ID" value="HORVU.MOREX.r2.5HG0404970"/>
</dbReference>
<proteinExistence type="predicted"/>
<feature type="region of interest" description="Disordered" evidence="1">
    <location>
        <begin position="1"/>
        <end position="30"/>
    </location>
</feature>
<sequence length="450" mass="52029">MSKRPRSRRAGGAPLTPEEQEEQAERDIEEAVQRRLSREFSNLPGQGNRCKRAWTEASMRGTLVAEGQKLIESQSLQKFELKVDCSGKEFKEYIRKRRLHFRKVASYNFGNNIVATPPDDVVTFNMTELMEGDPSVSVLQMLCCDFSGYFTLLRETPDYSQNPKNRYQKDGFLTFAGMKKKMNFPDIFGTIAELEQYNEAYKDVKMVEIFKGFLKRMSDGLRTLNVDKRRAFNPVILALLHLAIFLLGECPRFPESEDFVVANYDRPLSHLSRVTQRLDDLIHIWSFLSKLAFKFFIAMVEFDLHFRESRASFDEARKLMHIALGKGGEAALELDDNLNLKTLQLDFCGADGKFNLRTLLGSYLRVLKCEKDDIIRIIMRTKHGVTNILHEYPPKPEEHNPRMLSLDDSAATNRKNENNAEYERWRIIRDVDGLKLIDVLLNDLPIDEVH</sequence>
<reference evidence="3" key="1">
    <citation type="journal article" date="2012" name="Nature">
        <title>A physical, genetic and functional sequence assembly of the barley genome.</title>
        <authorList>
            <consortium name="The International Barley Genome Sequencing Consortium"/>
            <person name="Mayer K.F."/>
            <person name="Waugh R."/>
            <person name="Brown J.W."/>
            <person name="Schulman A."/>
            <person name="Langridge P."/>
            <person name="Platzer M."/>
            <person name="Fincher G.B."/>
            <person name="Muehlbauer G.J."/>
            <person name="Sato K."/>
            <person name="Close T.J."/>
            <person name="Wise R.P."/>
            <person name="Stein N."/>
        </authorList>
    </citation>
    <scope>NUCLEOTIDE SEQUENCE [LARGE SCALE GENOMIC DNA]</scope>
    <source>
        <strain evidence="3">cv. Morex</strain>
    </source>
</reference>
<dbReference type="OrthoDB" id="10368232at2759"/>
<dbReference type="Gramene" id="HORVU.MOREX.r3.5HG0488830.1">
    <property type="protein sequence ID" value="HORVU.MOREX.r3.5HG0488830.1"/>
    <property type="gene ID" value="HORVU.MOREX.r3.5HG0488830"/>
</dbReference>
<evidence type="ECO:0000256" key="1">
    <source>
        <dbReference type="SAM" id="MobiDB-lite"/>
    </source>
</evidence>
<name>A0A8I6XRA5_HORVV</name>
<dbReference type="AlphaFoldDB" id="A0A8I6XRA5"/>
<dbReference type="GeneID" id="123396212"/>
<organism evidence="2 3">
    <name type="scientific">Hordeum vulgare subsp. vulgare</name>
    <name type="common">Domesticated barley</name>
    <dbReference type="NCBI Taxonomy" id="112509"/>
    <lineage>
        <taxon>Eukaryota</taxon>
        <taxon>Viridiplantae</taxon>
        <taxon>Streptophyta</taxon>
        <taxon>Embryophyta</taxon>
        <taxon>Tracheophyta</taxon>
        <taxon>Spermatophyta</taxon>
        <taxon>Magnoliopsida</taxon>
        <taxon>Liliopsida</taxon>
        <taxon>Poales</taxon>
        <taxon>Poaceae</taxon>
        <taxon>BOP clade</taxon>
        <taxon>Pooideae</taxon>
        <taxon>Triticodae</taxon>
        <taxon>Triticeae</taxon>
        <taxon>Hordeinae</taxon>
        <taxon>Hordeum</taxon>
    </lineage>
</organism>
<keyword evidence="3" id="KW-1185">Reference proteome</keyword>
<dbReference type="SMR" id="A0A8I6XRA5"/>
<evidence type="ECO:0000313" key="2">
    <source>
        <dbReference type="EnsemblPlants" id="HORVU.MOREX.r3.5HG0488830.1"/>
    </source>
</evidence>
<accession>A0A8I6XRA5</accession>
<dbReference type="Proteomes" id="UP000011116">
    <property type="component" value="Chromosome 5H"/>
</dbReference>
<dbReference type="EnsemblPlants" id="HORVU.MOREX.r3.5HG0488830.1">
    <property type="protein sequence ID" value="HORVU.MOREX.r3.5HG0488830.1"/>
    <property type="gene ID" value="HORVU.MOREX.r3.5HG0488830"/>
</dbReference>
<dbReference type="RefSeq" id="XP_044947171.1">
    <property type="nucleotide sequence ID" value="XM_045091236.1"/>
</dbReference>
<dbReference type="KEGG" id="hvg:123396212"/>
<protein>
    <submittedName>
        <fullName evidence="2">Uncharacterized protein</fullName>
    </submittedName>
</protein>
<reference evidence="2" key="3">
    <citation type="submission" date="2022-01" db="UniProtKB">
        <authorList>
            <consortium name="EnsemblPlants"/>
        </authorList>
    </citation>
    <scope>IDENTIFICATION</scope>
    <source>
        <strain evidence="2">subsp. vulgare</strain>
    </source>
</reference>
<reference evidence="2" key="2">
    <citation type="submission" date="2020-10" db="EMBL/GenBank/DDBJ databases">
        <authorList>
            <person name="Scholz U."/>
            <person name="Mascher M."/>
            <person name="Fiebig A."/>
        </authorList>
    </citation>
    <scope>NUCLEOTIDE SEQUENCE [LARGE SCALE GENOMIC DNA]</scope>
    <source>
        <strain evidence="2">cv. Morex</strain>
    </source>
</reference>
<evidence type="ECO:0000313" key="3">
    <source>
        <dbReference type="Proteomes" id="UP000011116"/>
    </source>
</evidence>